<proteinExistence type="predicted"/>
<dbReference type="RefSeq" id="WP_289723993.1">
    <property type="nucleotide sequence ID" value="NZ_JAUDUY010000002.1"/>
</dbReference>
<keyword evidence="1" id="KW-0472">Membrane</keyword>
<sequence>MNPSAPGWIDKFGALRAAEPIPYRDMRALDADLRACGFMYGINVGIPGFIKPSYRLSQDEKAKINLLAGLYCSHRLIRPQSSYADFIGSVRDFYKSLELGQPNLLQKILRSGKTSVQLEKILDSRVYLGESVLSRTFNSLITNVLLPIDVLAYRAFLNGETSLKKRAGELESLVINIIYHSLDSESPSESRKKLREAFENSRTYLTIQQPEQFSDFKGRLEKYAGTDAAHYFLDIATLTALEQNSKDTRQQRYVLTLGGALGYRKKEIAGALRDINAFFKLHSKQIYFLREALPGSQYYESMARVVDRLISRNSKRLRKELSQSKELMILLSKSTVRELSPTEKKKVQQQLLDIFKSIPSLAIFLLPGGVVLLPIFISLIPKLLPSSFDENRVD</sequence>
<accession>A0ABT7WCT0</accession>
<dbReference type="Proteomes" id="UP001174839">
    <property type="component" value="Unassembled WGS sequence"/>
</dbReference>
<feature type="transmembrane region" description="Helical" evidence="1">
    <location>
        <begin position="358"/>
        <end position="380"/>
    </location>
</feature>
<protein>
    <submittedName>
        <fullName evidence="3">LETM1-related biofilm-associated protein</fullName>
    </submittedName>
</protein>
<gene>
    <name evidence="3" type="ORF">QU605_04035</name>
</gene>
<keyword evidence="1" id="KW-1133">Transmembrane helix</keyword>
<dbReference type="NCBIfam" id="NF040639">
    <property type="entry name" value="LETM1_rel_film"/>
    <property type="match status" value="1"/>
</dbReference>
<keyword evidence="4" id="KW-1185">Reference proteome</keyword>
<evidence type="ECO:0000313" key="3">
    <source>
        <dbReference type="EMBL" id="MDM9630624.1"/>
    </source>
</evidence>
<dbReference type="InterPro" id="IPR033122">
    <property type="entry name" value="LETM1-like_RBD"/>
</dbReference>
<dbReference type="EMBL" id="JAUDUY010000002">
    <property type="protein sequence ID" value="MDM9630624.1"/>
    <property type="molecule type" value="Genomic_DNA"/>
</dbReference>
<evidence type="ECO:0000313" key="4">
    <source>
        <dbReference type="Proteomes" id="UP001174839"/>
    </source>
</evidence>
<keyword evidence="1" id="KW-0812">Transmembrane</keyword>
<reference evidence="3" key="1">
    <citation type="submission" date="2023-06" db="EMBL/GenBank/DDBJ databases">
        <title>Robiginitalea aurantiacus sp. nov. and Algoriphagus sediminis sp. nov., isolated from coastal sediment.</title>
        <authorList>
            <person name="Zhou Z.Y."/>
            <person name="An J."/>
            <person name="Jia Y.W."/>
            <person name="Du Z.J."/>
        </authorList>
    </citation>
    <scope>NUCLEOTIDE SEQUENCE</scope>
    <source>
        <strain evidence="3">M39</strain>
    </source>
</reference>
<name>A0ABT7WCT0_9FLAO</name>
<dbReference type="Pfam" id="PF07766">
    <property type="entry name" value="LETM1_RBD"/>
    <property type="match status" value="1"/>
</dbReference>
<feature type="domain" description="Letm1 RBD" evidence="2">
    <location>
        <begin position="339"/>
        <end position="391"/>
    </location>
</feature>
<organism evidence="3 4">
    <name type="scientific">Robiginitalea aurantiaca</name>
    <dbReference type="NCBI Taxonomy" id="3056915"/>
    <lineage>
        <taxon>Bacteria</taxon>
        <taxon>Pseudomonadati</taxon>
        <taxon>Bacteroidota</taxon>
        <taxon>Flavobacteriia</taxon>
        <taxon>Flavobacteriales</taxon>
        <taxon>Flavobacteriaceae</taxon>
        <taxon>Robiginitalea</taxon>
    </lineage>
</organism>
<evidence type="ECO:0000259" key="2">
    <source>
        <dbReference type="Pfam" id="PF07766"/>
    </source>
</evidence>
<evidence type="ECO:0000256" key="1">
    <source>
        <dbReference type="SAM" id="Phobius"/>
    </source>
</evidence>
<comment type="caution">
    <text evidence="3">The sequence shown here is derived from an EMBL/GenBank/DDBJ whole genome shotgun (WGS) entry which is preliminary data.</text>
</comment>